<dbReference type="InterPro" id="IPR011659">
    <property type="entry name" value="WD40"/>
</dbReference>
<evidence type="ECO:0000313" key="4">
    <source>
        <dbReference type="Proteomes" id="UP000535838"/>
    </source>
</evidence>
<evidence type="ECO:0000256" key="1">
    <source>
        <dbReference type="ARBA" id="ARBA00009820"/>
    </source>
</evidence>
<dbReference type="AlphaFoldDB" id="A0A841SVZ9"/>
<sequence>MKTKIVMIACMLATMLAMMLGTGDYAQAKPKNSVNAEGLKAAFVRGGKLWIAIGKTEKQVGQGSGAQTPRWSPDGSWVAYAVGEEVKELWLLDVKKEETRRISANGGSNFQWSPVGGRLAYLEENKLLWTTVEQGTGGGTENGKVAGKGVGEEAKAGAGGGKGAGTDVAGPASGAVEEVGNYGWLPDGSGFIVSSVPRTAPDGWEPIRIGTVRLNQPGQLHPLYTIPFTADRNFAIGNGIFKWSSDGRWVAFQAVPTASFSADSNSLCVLSSDGKRFLRVGYMVRNEAWFQWSPGEAKLAFIEGEGREATRNKRIKVVDVPADKPVVLTPEGYADRDFAWEGNDRIVVSRSYESEWTADPAKRPLPYLVLIELRDRRQSKLTSPPGGYGDFAPAYLPPARLAWVRSDRGDRNRVLLGDDSAQKPSVWIRKLDKAPSYYEQYFWNSVLDIYSR</sequence>
<dbReference type="RefSeq" id="WP_185120391.1">
    <property type="nucleotide sequence ID" value="NZ_JACJVQ010000011.1"/>
</dbReference>
<dbReference type="PANTHER" id="PTHR36842:SF1">
    <property type="entry name" value="PROTEIN TOLB"/>
    <property type="match status" value="1"/>
</dbReference>
<dbReference type="Pfam" id="PF07676">
    <property type="entry name" value="PD40"/>
    <property type="match status" value="1"/>
</dbReference>
<dbReference type="Proteomes" id="UP000535838">
    <property type="component" value="Unassembled WGS sequence"/>
</dbReference>
<dbReference type="SUPFAM" id="SSF82171">
    <property type="entry name" value="DPP6 N-terminal domain-like"/>
    <property type="match status" value="1"/>
</dbReference>
<name>A0A841SVZ9_9BACL</name>
<comment type="caution">
    <text evidence="3">The sequence shown here is derived from an EMBL/GenBank/DDBJ whole genome shotgun (WGS) entry which is preliminary data.</text>
</comment>
<keyword evidence="4" id="KW-1185">Reference proteome</keyword>
<evidence type="ECO:0000313" key="3">
    <source>
        <dbReference type="EMBL" id="MBB6635149.1"/>
    </source>
</evidence>
<reference evidence="3 4" key="1">
    <citation type="submission" date="2020-08" db="EMBL/GenBank/DDBJ databases">
        <title>Cohnella phylogeny.</title>
        <authorList>
            <person name="Dunlap C."/>
        </authorList>
    </citation>
    <scope>NUCLEOTIDE SEQUENCE [LARGE SCALE GENOMIC DNA]</scope>
    <source>
        <strain evidence="3 4">DSM 25241</strain>
    </source>
</reference>
<protein>
    <submittedName>
        <fullName evidence="3">PD40 domain-containing protein</fullName>
    </submittedName>
</protein>
<keyword evidence="2" id="KW-0732">Signal</keyword>
<dbReference type="EMBL" id="JACJVQ010000011">
    <property type="protein sequence ID" value="MBB6635149.1"/>
    <property type="molecule type" value="Genomic_DNA"/>
</dbReference>
<dbReference type="PANTHER" id="PTHR36842">
    <property type="entry name" value="PROTEIN TOLB HOMOLOG"/>
    <property type="match status" value="1"/>
</dbReference>
<feature type="signal peptide" evidence="2">
    <location>
        <begin position="1"/>
        <end position="28"/>
    </location>
</feature>
<organism evidence="3 4">
    <name type="scientific">Cohnella thailandensis</name>
    <dbReference type="NCBI Taxonomy" id="557557"/>
    <lineage>
        <taxon>Bacteria</taxon>
        <taxon>Bacillati</taxon>
        <taxon>Bacillota</taxon>
        <taxon>Bacilli</taxon>
        <taxon>Bacillales</taxon>
        <taxon>Paenibacillaceae</taxon>
        <taxon>Cohnella</taxon>
    </lineage>
</organism>
<proteinExistence type="inferred from homology"/>
<evidence type="ECO:0000256" key="2">
    <source>
        <dbReference type="SAM" id="SignalP"/>
    </source>
</evidence>
<accession>A0A841SVZ9</accession>
<feature type="chain" id="PRO_5032332056" evidence="2">
    <location>
        <begin position="29"/>
        <end position="452"/>
    </location>
</feature>
<gene>
    <name evidence="3" type="ORF">H7B67_13595</name>
</gene>
<dbReference type="Gene3D" id="2.120.10.30">
    <property type="entry name" value="TolB, C-terminal domain"/>
    <property type="match status" value="2"/>
</dbReference>
<dbReference type="InterPro" id="IPR011042">
    <property type="entry name" value="6-blade_b-propeller_TolB-like"/>
</dbReference>
<comment type="similarity">
    <text evidence="1">Belongs to the TolB family.</text>
</comment>